<feature type="compositionally biased region" description="Polar residues" evidence="2">
    <location>
        <begin position="162"/>
        <end position="171"/>
    </location>
</feature>
<feature type="compositionally biased region" description="Gly residues" evidence="2">
    <location>
        <begin position="369"/>
        <end position="382"/>
    </location>
</feature>
<feature type="region of interest" description="Disordered" evidence="2">
    <location>
        <begin position="16"/>
        <end position="54"/>
    </location>
</feature>
<feature type="compositionally biased region" description="Gly residues" evidence="2">
    <location>
        <begin position="606"/>
        <end position="615"/>
    </location>
</feature>
<feature type="compositionally biased region" description="Polar residues" evidence="2">
    <location>
        <begin position="767"/>
        <end position="780"/>
    </location>
</feature>
<gene>
    <name evidence="4" type="ORF">HYH02_012597</name>
</gene>
<feature type="region of interest" description="Disordered" evidence="2">
    <location>
        <begin position="606"/>
        <end position="630"/>
    </location>
</feature>
<organism evidence="4 5">
    <name type="scientific">Chlamydomonas schloesseri</name>
    <dbReference type="NCBI Taxonomy" id="2026947"/>
    <lineage>
        <taxon>Eukaryota</taxon>
        <taxon>Viridiplantae</taxon>
        <taxon>Chlorophyta</taxon>
        <taxon>core chlorophytes</taxon>
        <taxon>Chlorophyceae</taxon>
        <taxon>CS clade</taxon>
        <taxon>Chlamydomonadales</taxon>
        <taxon>Chlamydomonadaceae</taxon>
        <taxon>Chlamydomonas</taxon>
    </lineage>
</organism>
<dbReference type="SUPFAM" id="SSF88946">
    <property type="entry name" value="Sigma2 domain of RNA polymerase sigma factors"/>
    <property type="match status" value="1"/>
</dbReference>
<sequence length="780" mass="80393">MASKLPGLDVSFAYQRLQQQSTSTSHAPTEATDLQPATARSQAPPGSASDALPTFSASDAAPQIEEMVASDTTATHIVAGLSAELDALLMEVEQELLPFLGTRPQQPSGPEQYQPQQQQKQQLPNAASSTSRSFALPATGATATVAATTSSTRSSRKLPATNGLSLLQLTQRPAGGRHTARRGSKAAVAAAAAAPAGVVDGEADAIETSSTALVALGKDAGAGAMVVAASAGDRAQRRRQIWQKSVEPSPALPKNSYFKAKGDNSVAKFMGGFQRDALLNQAEELQLVSAAQDFLELQEVRRIMASVLRRQPSLEELAEATRCDVDTLRLRLDAGNRARAILAQKNYRLVVACAKWACSTVTSSAGGRKAAGGGSRGGGSGHDGSHELAFEDALTAGMEGLMRGIQKFKPSAGNRLSTYCTWWIRMSIRKALLRQATALQLPISVMQTVETLMAARQRLTQPDASPPSDEALAAELGWSITRVRNADAARRFAASVRSFEAPTAAPGGGSGGGGRDDDGDGPIDAGFGQVLDEEDFAEGAGSALALDSEEHFMRSTDVVAAVEGVLAEIDSALDSEDSALLRSEFGLDEPPPELICGVQDLDVGHAAGGGGSGGSGKRRRRKTAAGAAAPPVGTVSSAQAAAVAAVARGRAKPVAAVAAVDQVEGAPARASGAERLQLAGPERKAPRTRTRVRHALKRLKSALGKKHAEADAEAEMGPAARGSGAADAGHTAAADGQEAERSGTGIDARTALLLAAGRDARLGGSAQGRSSGGYTKKSSF</sequence>
<feature type="compositionally biased region" description="Low complexity" evidence="2">
    <location>
        <begin position="722"/>
        <end position="736"/>
    </location>
</feature>
<dbReference type="PANTHER" id="PTHR30603:SF47">
    <property type="entry name" value="RNA POLYMERASE SIGMA FACTOR SIGD, CHLOROPLASTIC"/>
    <property type="match status" value="1"/>
</dbReference>
<dbReference type="AlphaFoldDB" id="A0A835SUK6"/>
<dbReference type="EMBL" id="JAEHOD010000062">
    <property type="protein sequence ID" value="KAG2433479.1"/>
    <property type="molecule type" value="Genomic_DNA"/>
</dbReference>
<reference evidence="4" key="1">
    <citation type="journal article" date="2020" name="bioRxiv">
        <title>Comparative genomics of Chlamydomonas.</title>
        <authorList>
            <person name="Craig R.J."/>
            <person name="Hasan A.R."/>
            <person name="Ness R.W."/>
            <person name="Keightley P.D."/>
        </authorList>
    </citation>
    <scope>NUCLEOTIDE SEQUENCE</scope>
    <source>
        <strain evidence="4">CCAP 11/173</strain>
    </source>
</reference>
<keyword evidence="5" id="KW-1185">Reference proteome</keyword>
<feature type="region of interest" description="Disordered" evidence="2">
    <location>
        <begin position="364"/>
        <end position="386"/>
    </location>
</feature>
<dbReference type="Pfam" id="PF04542">
    <property type="entry name" value="Sigma70_r2"/>
    <property type="match status" value="1"/>
</dbReference>
<dbReference type="InterPro" id="IPR013325">
    <property type="entry name" value="RNA_pol_sigma_r2"/>
</dbReference>
<dbReference type="OrthoDB" id="206108at2759"/>
<dbReference type="GO" id="GO:0003700">
    <property type="term" value="F:DNA-binding transcription factor activity"/>
    <property type="evidence" value="ECO:0007669"/>
    <property type="project" value="InterPro"/>
</dbReference>
<feature type="compositionally biased region" description="Polar residues" evidence="2">
    <location>
        <begin position="16"/>
        <end position="27"/>
    </location>
</feature>
<dbReference type="InterPro" id="IPR050239">
    <property type="entry name" value="Sigma-70_RNA_pol_init_factors"/>
</dbReference>
<dbReference type="InterPro" id="IPR007627">
    <property type="entry name" value="RNA_pol_sigma70_r2"/>
</dbReference>
<feature type="region of interest" description="Disordered" evidence="2">
    <location>
        <begin position="758"/>
        <end position="780"/>
    </location>
</feature>
<evidence type="ECO:0000256" key="2">
    <source>
        <dbReference type="SAM" id="MobiDB-lite"/>
    </source>
</evidence>
<comment type="similarity">
    <text evidence="1">Belongs to the sigma-70 factor family.</text>
</comment>
<evidence type="ECO:0000313" key="5">
    <source>
        <dbReference type="Proteomes" id="UP000613740"/>
    </source>
</evidence>
<feature type="compositionally biased region" description="Low complexity" evidence="2">
    <location>
        <begin position="104"/>
        <end position="124"/>
    </location>
</feature>
<dbReference type="Gene3D" id="1.20.120.1810">
    <property type="match status" value="1"/>
</dbReference>
<accession>A0A835SUK6</accession>
<evidence type="ECO:0000259" key="3">
    <source>
        <dbReference type="Pfam" id="PF04542"/>
    </source>
</evidence>
<dbReference type="GO" id="GO:0006352">
    <property type="term" value="P:DNA-templated transcription initiation"/>
    <property type="evidence" value="ECO:0007669"/>
    <property type="project" value="InterPro"/>
</dbReference>
<feature type="region of interest" description="Disordered" evidence="2">
    <location>
        <begin position="101"/>
        <end position="132"/>
    </location>
</feature>
<protein>
    <recommendedName>
        <fullName evidence="3">RNA polymerase sigma-70 region 2 domain-containing protein</fullName>
    </recommendedName>
</protein>
<proteinExistence type="inferred from homology"/>
<evidence type="ECO:0000313" key="4">
    <source>
        <dbReference type="EMBL" id="KAG2433479.1"/>
    </source>
</evidence>
<dbReference type="Proteomes" id="UP000613740">
    <property type="component" value="Unassembled WGS sequence"/>
</dbReference>
<dbReference type="PANTHER" id="PTHR30603">
    <property type="entry name" value="RNA POLYMERASE SIGMA FACTOR RPO"/>
    <property type="match status" value="1"/>
</dbReference>
<feature type="domain" description="RNA polymerase sigma-70 region 2" evidence="3">
    <location>
        <begin position="388"/>
        <end position="436"/>
    </location>
</feature>
<feature type="region of interest" description="Disordered" evidence="2">
    <location>
        <begin position="501"/>
        <end position="527"/>
    </location>
</feature>
<comment type="caution">
    <text evidence="4">The sequence shown here is derived from an EMBL/GenBank/DDBJ whole genome shotgun (WGS) entry which is preliminary data.</text>
</comment>
<name>A0A835SUK6_9CHLO</name>
<evidence type="ECO:0000256" key="1">
    <source>
        <dbReference type="ARBA" id="ARBA00007788"/>
    </source>
</evidence>
<feature type="region of interest" description="Disordered" evidence="2">
    <location>
        <begin position="667"/>
        <end position="745"/>
    </location>
</feature>
<feature type="compositionally biased region" description="Basic residues" evidence="2">
    <location>
        <begin position="686"/>
        <end position="705"/>
    </location>
</feature>
<feature type="region of interest" description="Disordered" evidence="2">
    <location>
        <begin position="145"/>
        <end position="179"/>
    </location>
</feature>